<dbReference type="RefSeq" id="WP_214358233.1">
    <property type="nucleotide sequence ID" value="NZ_JAFEJS010000005.1"/>
</dbReference>
<gene>
    <name evidence="2" type="ORF">JS528_06295</name>
</gene>
<protein>
    <recommendedName>
        <fullName evidence="4">Organic solvents resistance ABC transporter permease</fullName>
    </recommendedName>
</protein>
<evidence type="ECO:0000313" key="2">
    <source>
        <dbReference type="EMBL" id="MBT1172971.1"/>
    </source>
</evidence>
<keyword evidence="1" id="KW-0472">Membrane</keyword>
<sequence length="502" mass="50578">MNRPSTLARVLRVVLAIITSVALVAAFALLSVTTMPQWFVDRASGEATASHRVVQQLLESYCPARMALPDSGDWGDSEYRASEGDIATSASFAAFGSVYASTVAPFDMSAGGEALSLKAPDNPRNADAMVGRDESGSSRLFNANLLEASDGSGHAGVIASHASSGDLRGISAATCTVPAMTQSFLLSGTATGSSQRMTLANPSSKATTVTITVVGTSSAGSMSLSTSGTATVAAGGETTVDLSAAAPDQQGLYVTITSDVMPVAAYVSSVSADGLTPKGSDFTMPVGAASTLNAIPSVSEGDKISLYAYSRTAGDVTLSWITEDGLSSIGRKRVKADQVAVFDLGQAPKGAHGILATGSDDFVAAARAVRSGASGQEDFASLAAVTPASSSGAALPSGLDATVTLVNTTNEEVTVSLTAMDDTGKAGSADEVTIKANSAVSVKGEGTAVLVEDRGKAVAWGVRLGGGGLDPAKVAGLSATEPTALTVREETIRSSQDNTIVR</sequence>
<name>A0ABS5UPV0_9BIFI</name>
<comment type="caution">
    <text evidence="2">The sequence shown here is derived from an EMBL/GenBank/DDBJ whole genome shotgun (WGS) entry which is preliminary data.</text>
</comment>
<dbReference type="InterPro" id="IPR043777">
    <property type="entry name" value="DUF5719"/>
</dbReference>
<keyword evidence="3" id="KW-1185">Reference proteome</keyword>
<evidence type="ECO:0008006" key="4">
    <source>
        <dbReference type="Google" id="ProtNLM"/>
    </source>
</evidence>
<dbReference type="EMBL" id="JAFEJS010000005">
    <property type="protein sequence ID" value="MBT1172971.1"/>
    <property type="molecule type" value="Genomic_DNA"/>
</dbReference>
<keyword evidence="1" id="KW-1133">Transmembrane helix</keyword>
<reference evidence="2 3" key="1">
    <citation type="journal article" date="2021" name="Environ. Microbiol.">
        <title>Genetic insights into the dark matter of the mammalian gut microbiota through targeted genome reconstruction.</title>
        <authorList>
            <person name="Lugli G.A."/>
            <person name="Alessandri G."/>
            <person name="Milani C."/>
            <person name="Viappiani A."/>
            <person name="Fontana F."/>
            <person name="Tarracchini C."/>
            <person name="Mancabelli L."/>
            <person name="Argentini C."/>
            <person name="Ruiz L."/>
            <person name="Margolles A."/>
            <person name="van Sinderen D."/>
            <person name="Turroni F."/>
            <person name="Ventura M."/>
        </authorList>
    </citation>
    <scope>NUCLEOTIDE SEQUENCE [LARGE SCALE GENOMIC DNA]</scope>
    <source>
        <strain evidence="2 3">MA2</strain>
    </source>
</reference>
<feature type="transmembrane region" description="Helical" evidence="1">
    <location>
        <begin position="12"/>
        <end position="32"/>
    </location>
</feature>
<accession>A0ABS5UPV0</accession>
<evidence type="ECO:0000313" key="3">
    <source>
        <dbReference type="Proteomes" id="UP000773064"/>
    </source>
</evidence>
<dbReference type="Pfam" id="PF18986">
    <property type="entry name" value="DUF5719"/>
    <property type="match status" value="1"/>
</dbReference>
<evidence type="ECO:0000256" key="1">
    <source>
        <dbReference type="SAM" id="Phobius"/>
    </source>
</evidence>
<dbReference type="Proteomes" id="UP000773064">
    <property type="component" value="Unassembled WGS sequence"/>
</dbReference>
<organism evidence="2 3">
    <name type="scientific">Bifidobacterium santillanense</name>
    <dbReference type="NCBI Taxonomy" id="2809028"/>
    <lineage>
        <taxon>Bacteria</taxon>
        <taxon>Bacillati</taxon>
        <taxon>Actinomycetota</taxon>
        <taxon>Actinomycetes</taxon>
        <taxon>Bifidobacteriales</taxon>
        <taxon>Bifidobacteriaceae</taxon>
        <taxon>Bifidobacterium</taxon>
    </lineage>
</organism>
<keyword evidence="1" id="KW-0812">Transmembrane</keyword>
<proteinExistence type="predicted"/>